<accession>A0A9D3WK62</accession>
<keyword evidence="2" id="KW-1185">Reference proteome</keyword>
<name>A0A9D3WK62_9ROSI</name>
<evidence type="ECO:0000313" key="2">
    <source>
        <dbReference type="Proteomes" id="UP000828251"/>
    </source>
</evidence>
<protein>
    <submittedName>
        <fullName evidence="1">Uncharacterized protein</fullName>
    </submittedName>
</protein>
<gene>
    <name evidence="1" type="ORF">J1N35_001990</name>
</gene>
<feature type="non-terminal residue" evidence="1">
    <location>
        <position position="66"/>
    </location>
</feature>
<sequence>MRENYNGHGNRCGLGSDHSQHCEVDVSIEAKTYACITKYKEMSRHLAIRGIQLPNFAYDFLFVEGS</sequence>
<evidence type="ECO:0000313" key="1">
    <source>
        <dbReference type="EMBL" id="KAH1130612.1"/>
    </source>
</evidence>
<reference evidence="1 2" key="1">
    <citation type="journal article" date="2021" name="Plant Biotechnol. J.">
        <title>Multi-omics assisted identification of the key and species-specific regulatory components of drought-tolerant mechanisms in Gossypium stocksii.</title>
        <authorList>
            <person name="Yu D."/>
            <person name="Ke L."/>
            <person name="Zhang D."/>
            <person name="Wu Y."/>
            <person name="Sun Y."/>
            <person name="Mei J."/>
            <person name="Sun J."/>
            <person name="Sun Y."/>
        </authorList>
    </citation>
    <scope>NUCLEOTIDE SEQUENCE [LARGE SCALE GENOMIC DNA]</scope>
    <source>
        <strain evidence="2">cv. E1</strain>
        <tissue evidence="1">Leaf</tissue>
    </source>
</reference>
<comment type="caution">
    <text evidence="1">The sequence shown here is derived from an EMBL/GenBank/DDBJ whole genome shotgun (WGS) entry which is preliminary data.</text>
</comment>
<organism evidence="1 2">
    <name type="scientific">Gossypium stocksii</name>
    <dbReference type="NCBI Taxonomy" id="47602"/>
    <lineage>
        <taxon>Eukaryota</taxon>
        <taxon>Viridiplantae</taxon>
        <taxon>Streptophyta</taxon>
        <taxon>Embryophyta</taxon>
        <taxon>Tracheophyta</taxon>
        <taxon>Spermatophyta</taxon>
        <taxon>Magnoliopsida</taxon>
        <taxon>eudicotyledons</taxon>
        <taxon>Gunneridae</taxon>
        <taxon>Pentapetalae</taxon>
        <taxon>rosids</taxon>
        <taxon>malvids</taxon>
        <taxon>Malvales</taxon>
        <taxon>Malvaceae</taxon>
        <taxon>Malvoideae</taxon>
        <taxon>Gossypium</taxon>
    </lineage>
</organism>
<dbReference type="AlphaFoldDB" id="A0A9D3WK62"/>
<proteinExistence type="predicted"/>
<dbReference type="Proteomes" id="UP000828251">
    <property type="component" value="Unassembled WGS sequence"/>
</dbReference>
<dbReference type="EMBL" id="JAIQCV010000001">
    <property type="protein sequence ID" value="KAH1130612.1"/>
    <property type="molecule type" value="Genomic_DNA"/>
</dbReference>